<reference evidence="2" key="1">
    <citation type="journal article" date="2014" name="Science">
        <title>Ancient hybridizations among the ancestral genomes of bread wheat.</title>
        <authorList>
            <consortium name="International Wheat Genome Sequencing Consortium,"/>
            <person name="Marcussen T."/>
            <person name="Sandve S.R."/>
            <person name="Heier L."/>
            <person name="Spannagl M."/>
            <person name="Pfeifer M."/>
            <person name="Jakobsen K.S."/>
            <person name="Wulff B.B."/>
            <person name="Steuernagel B."/>
            <person name="Mayer K.F."/>
            <person name="Olsen O.A."/>
        </authorList>
    </citation>
    <scope>NUCLEOTIDE SEQUENCE [LARGE SCALE GENOMIC DNA]</scope>
    <source>
        <strain evidence="2">cv. AL8/78</strain>
    </source>
</reference>
<reference evidence="2" key="2">
    <citation type="journal article" date="2017" name="Nat. Plants">
        <title>The Aegilops tauschii genome reveals multiple impacts of transposons.</title>
        <authorList>
            <person name="Zhao G."/>
            <person name="Zou C."/>
            <person name="Li K."/>
            <person name="Wang K."/>
            <person name="Li T."/>
            <person name="Gao L."/>
            <person name="Zhang X."/>
            <person name="Wang H."/>
            <person name="Yang Z."/>
            <person name="Liu X."/>
            <person name="Jiang W."/>
            <person name="Mao L."/>
            <person name="Kong X."/>
            <person name="Jiao Y."/>
            <person name="Jia J."/>
        </authorList>
    </citation>
    <scope>NUCLEOTIDE SEQUENCE [LARGE SCALE GENOMIC DNA]</scope>
    <source>
        <strain evidence="2">cv. AL8/78</strain>
    </source>
</reference>
<reference evidence="1" key="4">
    <citation type="submission" date="2019-03" db="UniProtKB">
        <authorList>
            <consortium name="EnsemblPlants"/>
        </authorList>
    </citation>
    <scope>IDENTIFICATION</scope>
</reference>
<organism evidence="1 2">
    <name type="scientific">Aegilops tauschii subsp. strangulata</name>
    <name type="common">Goatgrass</name>
    <dbReference type="NCBI Taxonomy" id="200361"/>
    <lineage>
        <taxon>Eukaryota</taxon>
        <taxon>Viridiplantae</taxon>
        <taxon>Streptophyta</taxon>
        <taxon>Embryophyta</taxon>
        <taxon>Tracheophyta</taxon>
        <taxon>Spermatophyta</taxon>
        <taxon>Magnoliopsida</taxon>
        <taxon>Liliopsida</taxon>
        <taxon>Poales</taxon>
        <taxon>Poaceae</taxon>
        <taxon>BOP clade</taxon>
        <taxon>Pooideae</taxon>
        <taxon>Triticodae</taxon>
        <taxon>Triticeae</taxon>
        <taxon>Triticinae</taxon>
        <taxon>Aegilops</taxon>
    </lineage>
</organism>
<evidence type="ECO:0000313" key="2">
    <source>
        <dbReference type="Proteomes" id="UP000015105"/>
    </source>
</evidence>
<reference evidence="1" key="3">
    <citation type="journal article" date="2017" name="Nature">
        <title>Genome sequence of the progenitor of the wheat D genome Aegilops tauschii.</title>
        <authorList>
            <person name="Luo M.C."/>
            <person name="Gu Y.Q."/>
            <person name="Puiu D."/>
            <person name="Wang H."/>
            <person name="Twardziok S.O."/>
            <person name="Deal K.R."/>
            <person name="Huo N."/>
            <person name="Zhu T."/>
            <person name="Wang L."/>
            <person name="Wang Y."/>
            <person name="McGuire P.E."/>
            <person name="Liu S."/>
            <person name="Long H."/>
            <person name="Ramasamy R.K."/>
            <person name="Rodriguez J.C."/>
            <person name="Van S.L."/>
            <person name="Yuan L."/>
            <person name="Wang Z."/>
            <person name="Xia Z."/>
            <person name="Xiao L."/>
            <person name="Anderson O.D."/>
            <person name="Ouyang S."/>
            <person name="Liang Y."/>
            <person name="Zimin A.V."/>
            <person name="Pertea G."/>
            <person name="Qi P."/>
            <person name="Bennetzen J.L."/>
            <person name="Dai X."/>
            <person name="Dawson M.W."/>
            <person name="Muller H.G."/>
            <person name="Kugler K."/>
            <person name="Rivarola-Duarte L."/>
            <person name="Spannagl M."/>
            <person name="Mayer K.F.X."/>
            <person name="Lu F.H."/>
            <person name="Bevan M.W."/>
            <person name="Leroy P."/>
            <person name="Li P."/>
            <person name="You F.M."/>
            <person name="Sun Q."/>
            <person name="Liu Z."/>
            <person name="Lyons E."/>
            <person name="Wicker T."/>
            <person name="Salzberg S.L."/>
            <person name="Devos K.M."/>
            <person name="Dvorak J."/>
        </authorList>
    </citation>
    <scope>NUCLEOTIDE SEQUENCE [LARGE SCALE GENOMIC DNA]</scope>
    <source>
        <strain evidence="1">cv. AL8/78</strain>
    </source>
</reference>
<keyword evidence="2" id="KW-1185">Reference proteome</keyword>
<accession>A0A452ZKZ3</accession>
<reference evidence="1" key="5">
    <citation type="journal article" date="2021" name="G3 (Bethesda)">
        <title>Aegilops tauschii genome assembly Aet v5.0 features greater sequence contiguity and improved annotation.</title>
        <authorList>
            <person name="Wang L."/>
            <person name="Zhu T."/>
            <person name="Rodriguez J.C."/>
            <person name="Deal K.R."/>
            <person name="Dubcovsky J."/>
            <person name="McGuire P.E."/>
            <person name="Lux T."/>
            <person name="Spannagl M."/>
            <person name="Mayer K.F.X."/>
            <person name="Baldrich P."/>
            <person name="Meyers B.C."/>
            <person name="Huo N."/>
            <person name="Gu Y.Q."/>
            <person name="Zhou H."/>
            <person name="Devos K.M."/>
            <person name="Bennetzen J.L."/>
            <person name="Unver T."/>
            <person name="Budak H."/>
            <person name="Gulick P.J."/>
            <person name="Galiba G."/>
            <person name="Kalapos B."/>
            <person name="Nelson D.R."/>
            <person name="Li P."/>
            <person name="You F.M."/>
            <person name="Luo M.C."/>
            <person name="Dvorak J."/>
        </authorList>
    </citation>
    <scope>NUCLEOTIDE SEQUENCE [LARGE SCALE GENOMIC DNA]</scope>
    <source>
        <strain evidence="1">cv. AL8/78</strain>
    </source>
</reference>
<name>A0A452ZKZ3_AEGTS</name>
<evidence type="ECO:0000313" key="1">
    <source>
        <dbReference type="EnsemblPlants" id="AET1Gv20819400.1"/>
    </source>
</evidence>
<proteinExistence type="predicted"/>
<dbReference type="Gramene" id="AET1Gv20819400.1">
    <property type="protein sequence ID" value="AET1Gv20819400.1"/>
    <property type="gene ID" value="AET1Gv20819400"/>
</dbReference>
<protein>
    <submittedName>
        <fullName evidence="1">Uncharacterized protein</fullName>
    </submittedName>
</protein>
<dbReference type="AlphaFoldDB" id="A0A452ZKZ3"/>
<dbReference type="Proteomes" id="UP000015105">
    <property type="component" value="Chromosome 1D"/>
</dbReference>
<dbReference type="EnsemblPlants" id="AET1Gv20819400.1">
    <property type="protein sequence ID" value="AET1Gv20819400.1"/>
    <property type="gene ID" value="AET1Gv20819400"/>
</dbReference>
<sequence length="122" mass="13951">MVHRDHLIDGDNSSATYEVWICAHNCLKLQLWWRLHLMVSMPNCSIAYSSPYDFCGRRRACNSAVHGQLTNQPTIALRLPRNRNAGKSVSRNTVVSHILTYIKEKCIPSSHHPRPRESGQRS</sequence>